<gene>
    <name evidence="2" type="ORF">GUJ93_ZPchr0003g17456</name>
</gene>
<dbReference type="EMBL" id="JAAALK010000286">
    <property type="protein sequence ID" value="KAG8062747.1"/>
    <property type="molecule type" value="Genomic_DNA"/>
</dbReference>
<name>A0A8J5V6V4_ZIZPA</name>
<reference evidence="2" key="1">
    <citation type="journal article" date="2021" name="bioRxiv">
        <title>Whole Genome Assembly and Annotation of Northern Wild Rice, Zizania palustris L., Supports a Whole Genome Duplication in the Zizania Genus.</title>
        <authorList>
            <person name="Haas M."/>
            <person name="Kono T."/>
            <person name="Macchietto M."/>
            <person name="Millas R."/>
            <person name="McGilp L."/>
            <person name="Shao M."/>
            <person name="Duquette J."/>
            <person name="Hirsch C.N."/>
            <person name="Kimball J."/>
        </authorList>
    </citation>
    <scope>NUCLEOTIDE SEQUENCE</scope>
    <source>
        <tissue evidence="2">Fresh leaf tissue</tissue>
    </source>
</reference>
<keyword evidence="3" id="KW-1185">Reference proteome</keyword>
<protein>
    <submittedName>
        <fullName evidence="2">Uncharacterized protein</fullName>
    </submittedName>
</protein>
<feature type="region of interest" description="Disordered" evidence="1">
    <location>
        <begin position="15"/>
        <end position="74"/>
    </location>
</feature>
<accession>A0A8J5V6V4</accession>
<sequence>MIILDLDVAVFFLPPASSPNPAQIHRRDPTRHTGRALPPPDVDLAADKGQRRRRQPSARSARPPPGSDLLVDQRRTALGTEKLTREGQRDSLGFV</sequence>
<organism evidence="2 3">
    <name type="scientific">Zizania palustris</name>
    <name type="common">Northern wild rice</name>
    <dbReference type="NCBI Taxonomy" id="103762"/>
    <lineage>
        <taxon>Eukaryota</taxon>
        <taxon>Viridiplantae</taxon>
        <taxon>Streptophyta</taxon>
        <taxon>Embryophyta</taxon>
        <taxon>Tracheophyta</taxon>
        <taxon>Spermatophyta</taxon>
        <taxon>Magnoliopsida</taxon>
        <taxon>Liliopsida</taxon>
        <taxon>Poales</taxon>
        <taxon>Poaceae</taxon>
        <taxon>BOP clade</taxon>
        <taxon>Oryzoideae</taxon>
        <taxon>Oryzeae</taxon>
        <taxon>Zizaniinae</taxon>
        <taxon>Zizania</taxon>
    </lineage>
</organism>
<proteinExistence type="predicted"/>
<dbReference type="AlphaFoldDB" id="A0A8J5V6V4"/>
<dbReference type="Proteomes" id="UP000729402">
    <property type="component" value="Unassembled WGS sequence"/>
</dbReference>
<reference evidence="2" key="2">
    <citation type="submission" date="2021-02" db="EMBL/GenBank/DDBJ databases">
        <authorList>
            <person name="Kimball J.A."/>
            <person name="Haas M.W."/>
            <person name="Macchietto M."/>
            <person name="Kono T."/>
            <person name="Duquette J."/>
            <person name="Shao M."/>
        </authorList>
    </citation>
    <scope>NUCLEOTIDE SEQUENCE</scope>
    <source>
        <tissue evidence="2">Fresh leaf tissue</tissue>
    </source>
</reference>
<evidence type="ECO:0000313" key="2">
    <source>
        <dbReference type="EMBL" id="KAG8062747.1"/>
    </source>
</evidence>
<comment type="caution">
    <text evidence="2">The sequence shown here is derived from an EMBL/GenBank/DDBJ whole genome shotgun (WGS) entry which is preliminary data.</text>
</comment>
<evidence type="ECO:0000313" key="3">
    <source>
        <dbReference type="Proteomes" id="UP000729402"/>
    </source>
</evidence>
<evidence type="ECO:0000256" key="1">
    <source>
        <dbReference type="SAM" id="MobiDB-lite"/>
    </source>
</evidence>